<dbReference type="PANTHER" id="PTHR13832:SF827">
    <property type="entry name" value="PROTEIN PHOSPHATASE 1L"/>
    <property type="match status" value="1"/>
</dbReference>
<dbReference type="InterPro" id="IPR036457">
    <property type="entry name" value="PPM-type-like_dom_sf"/>
</dbReference>
<dbReference type="eggNOG" id="COG0631">
    <property type="taxonomic scope" value="Bacteria"/>
</dbReference>
<name>A0A081BXG5_VECG1</name>
<dbReference type="Pfam" id="PF13672">
    <property type="entry name" value="PP2C_2"/>
    <property type="match status" value="1"/>
</dbReference>
<dbReference type="STRING" id="1499967.U27_03984"/>
<proteinExistence type="predicted"/>
<feature type="domain" description="PPM-type phosphatase" evidence="1">
    <location>
        <begin position="5"/>
        <end position="244"/>
    </location>
</feature>
<dbReference type="PANTHER" id="PTHR13832">
    <property type="entry name" value="PROTEIN PHOSPHATASE 2C"/>
    <property type="match status" value="1"/>
</dbReference>
<dbReference type="Proteomes" id="UP000030661">
    <property type="component" value="Unassembled WGS sequence"/>
</dbReference>
<reference evidence="2" key="1">
    <citation type="journal article" date="2015" name="PeerJ">
        <title>First genomic representation of candidate bacterial phylum KSB3 points to enhanced environmental sensing as a trigger of wastewater bulking.</title>
        <authorList>
            <person name="Sekiguchi Y."/>
            <person name="Ohashi A."/>
            <person name="Parks D.H."/>
            <person name="Yamauchi T."/>
            <person name="Tyson G.W."/>
            <person name="Hugenholtz P."/>
        </authorList>
    </citation>
    <scope>NUCLEOTIDE SEQUENCE [LARGE SCALE GENOMIC DNA]</scope>
</reference>
<gene>
    <name evidence="2" type="ORF">U27_03984</name>
</gene>
<evidence type="ECO:0000313" key="3">
    <source>
        <dbReference type="Proteomes" id="UP000030661"/>
    </source>
</evidence>
<dbReference type="CDD" id="cd00143">
    <property type="entry name" value="PP2Cc"/>
    <property type="match status" value="1"/>
</dbReference>
<dbReference type="SMART" id="SM00332">
    <property type="entry name" value="PP2Cc"/>
    <property type="match status" value="1"/>
</dbReference>
<dbReference type="SUPFAM" id="SSF81606">
    <property type="entry name" value="PP2C-like"/>
    <property type="match status" value="1"/>
</dbReference>
<accession>A0A081BXG5</accession>
<dbReference type="EMBL" id="DF820465">
    <property type="protein sequence ID" value="GAK57020.1"/>
    <property type="molecule type" value="Genomic_DNA"/>
</dbReference>
<dbReference type="InterPro" id="IPR001932">
    <property type="entry name" value="PPM-type_phosphatase-like_dom"/>
</dbReference>
<protein>
    <submittedName>
        <fullName evidence="2">Protein serine/threonine phosphatase</fullName>
    </submittedName>
</protein>
<dbReference type="PROSITE" id="PS51746">
    <property type="entry name" value="PPM_2"/>
    <property type="match status" value="1"/>
</dbReference>
<evidence type="ECO:0000259" key="1">
    <source>
        <dbReference type="PROSITE" id="PS51746"/>
    </source>
</evidence>
<sequence>MTILAVGLTDMGSKRTHNEDALLCDAAAGLFIVADGMGGRSAGETASKAVITLIPLILQEKLARYEHPTPETIVAALHETLCELSQDLYQQSQSLPEVRGLGSTVAILLFQDQFAYIACAGDSRVYVLRQNQLLQITEDQTIAAALIRTGHLSPETAKVHPLSHALEEYIGKEEELHPGIWKNTVQKDDRWLLCSDGLTKGLSEHQLLTLLLQPSPPGDICKALISTAKQQDGTDNITAIVVDIVNL</sequence>
<dbReference type="SMART" id="SM00331">
    <property type="entry name" value="PP2C_SIG"/>
    <property type="match status" value="1"/>
</dbReference>
<dbReference type="HOGENOM" id="CLU_034545_3_2_0"/>
<keyword evidence="3" id="KW-1185">Reference proteome</keyword>
<dbReference type="InterPro" id="IPR015655">
    <property type="entry name" value="PP2C"/>
</dbReference>
<organism evidence="2">
    <name type="scientific">Vecturithrix granuli</name>
    <dbReference type="NCBI Taxonomy" id="1499967"/>
    <lineage>
        <taxon>Bacteria</taxon>
        <taxon>Candidatus Moduliflexota</taxon>
        <taxon>Candidatus Vecturitrichia</taxon>
        <taxon>Candidatus Vecturitrichales</taxon>
        <taxon>Candidatus Vecturitrichaceae</taxon>
        <taxon>Candidatus Vecturithrix</taxon>
    </lineage>
</organism>
<dbReference type="AlphaFoldDB" id="A0A081BXG5"/>
<evidence type="ECO:0000313" key="2">
    <source>
        <dbReference type="EMBL" id="GAK57020.1"/>
    </source>
</evidence>
<dbReference type="GO" id="GO:0004722">
    <property type="term" value="F:protein serine/threonine phosphatase activity"/>
    <property type="evidence" value="ECO:0007669"/>
    <property type="project" value="InterPro"/>
</dbReference>
<dbReference type="Gene3D" id="3.60.40.10">
    <property type="entry name" value="PPM-type phosphatase domain"/>
    <property type="match status" value="1"/>
</dbReference>